<dbReference type="Proteomes" id="UP000307720">
    <property type="component" value="Unassembled WGS sequence"/>
</dbReference>
<sequence>MAGLNTSALNTTNTSPTIKTADSDFQTALKKASGQTSMDDIFEEAAKTYGVPAQLLKAVAKAESGFNPNAVSGAGAIGVMQLMPATAQSLGVTNPYDARQNIMGGAKYLKENLERFNGDASLALAAYNAGPNAVEKYNGIPPYSETQNYVKTVLSYMDDSSLSANRTVNTGTTDTGLNSAYINQGTGLSNLSSYSLSGLGMGGWGSFGISQDGESITMDKATFVNMIQLMRIQMMINMDNQIGALTL</sequence>
<protein>
    <submittedName>
        <fullName evidence="1">Lytic transglycosylase domain-containing protein</fullName>
    </submittedName>
</protein>
<evidence type="ECO:0000313" key="2">
    <source>
        <dbReference type="Proteomes" id="UP000307720"/>
    </source>
</evidence>
<name>A0AC61R461_9FIRM</name>
<reference evidence="1" key="1">
    <citation type="submission" date="2019-04" db="EMBL/GenBank/DDBJ databases">
        <title>Microbes associate with the intestines of laboratory mice.</title>
        <authorList>
            <person name="Navarre W."/>
            <person name="Wong E."/>
            <person name="Huang K."/>
            <person name="Tropini C."/>
            <person name="Ng K."/>
            <person name="Yu B."/>
        </authorList>
    </citation>
    <scope>NUCLEOTIDE SEQUENCE</scope>
    <source>
        <strain evidence="1">NM72_1-8</strain>
    </source>
</reference>
<proteinExistence type="predicted"/>
<organism evidence="1 2">
    <name type="scientific">Hominisplanchenecus murintestinalis</name>
    <dbReference type="NCBI Taxonomy" id="2941517"/>
    <lineage>
        <taxon>Bacteria</taxon>
        <taxon>Bacillati</taxon>
        <taxon>Bacillota</taxon>
        <taxon>Clostridia</taxon>
        <taxon>Lachnospirales</taxon>
        <taxon>Lachnospiraceae</taxon>
        <taxon>Hominisplanchenecus</taxon>
    </lineage>
</organism>
<keyword evidence="2" id="KW-1185">Reference proteome</keyword>
<evidence type="ECO:0000313" key="1">
    <source>
        <dbReference type="EMBL" id="TGY00510.1"/>
    </source>
</evidence>
<accession>A0AC61R461</accession>
<dbReference type="EMBL" id="SRZB01000002">
    <property type="protein sequence ID" value="TGY00510.1"/>
    <property type="molecule type" value="Genomic_DNA"/>
</dbReference>
<comment type="caution">
    <text evidence="1">The sequence shown here is derived from an EMBL/GenBank/DDBJ whole genome shotgun (WGS) entry which is preliminary data.</text>
</comment>
<gene>
    <name evidence="1" type="ORF">E5357_02590</name>
</gene>